<name>G7Y9M7_CLOSI</name>
<protein>
    <submittedName>
        <fullName evidence="1">Uncharacterized protein</fullName>
    </submittedName>
</protein>
<reference key="2">
    <citation type="submission" date="2011-10" db="EMBL/GenBank/DDBJ databases">
        <title>The genome and transcriptome sequence of Clonorchis sinensis provide insights into the carcinogenic liver fluke.</title>
        <authorList>
            <person name="Wang X."/>
            <person name="Huang Y."/>
            <person name="Chen W."/>
            <person name="Liu H."/>
            <person name="Guo L."/>
            <person name="Chen Y."/>
            <person name="Luo F."/>
            <person name="Zhou W."/>
            <person name="Sun J."/>
            <person name="Mao Q."/>
            <person name="Liang P."/>
            <person name="Zhou C."/>
            <person name="Tian Y."/>
            <person name="Men J."/>
            <person name="Lv X."/>
            <person name="Huang L."/>
            <person name="Zhou J."/>
            <person name="Hu Y."/>
            <person name="Li R."/>
            <person name="Zhang F."/>
            <person name="Lei H."/>
            <person name="Li X."/>
            <person name="Hu X."/>
            <person name="Liang C."/>
            <person name="Xu J."/>
            <person name="Wu Z."/>
            <person name="Yu X."/>
        </authorList>
    </citation>
    <scope>NUCLEOTIDE SEQUENCE</scope>
    <source>
        <strain>Henan</strain>
    </source>
</reference>
<evidence type="ECO:0000313" key="2">
    <source>
        <dbReference type="Proteomes" id="UP000008909"/>
    </source>
</evidence>
<dbReference type="EMBL" id="DF142975">
    <property type="protein sequence ID" value="GAA49662.1"/>
    <property type="molecule type" value="Genomic_DNA"/>
</dbReference>
<reference evidence="1" key="1">
    <citation type="journal article" date="2011" name="Genome Biol.">
        <title>The draft genome of the carcinogenic human liver fluke Clonorchis sinensis.</title>
        <authorList>
            <person name="Wang X."/>
            <person name="Chen W."/>
            <person name="Huang Y."/>
            <person name="Sun J."/>
            <person name="Men J."/>
            <person name="Liu H."/>
            <person name="Luo F."/>
            <person name="Guo L."/>
            <person name="Lv X."/>
            <person name="Deng C."/>
            <person name="Zhou C."/>
            <person name="Fan Y."/>
            <person name="Li X."/>
            <person name="Huang L."/>
            <person name="Hu Y."/>
            <person name="Liang C."/>
            <person name="Hu X."/>
            <person name="Xu J."/>
            <person name="Yu X."/>
        </authorList>
    </citation>
    <scope>NUCLEOTIDE SEQUENCE [LARGE SCALE GENOMIC DNA]</scope>
    <source>
        <strain evidence="1">Henan</strain>
    </source>
</reference>
<evidence type="ECO:0000313" key="1">
    <source>
        <dbReference type="EMBL" id="GAA49662.1"/>
    </source>
</evidence>
<organism evidence="1 2">
    <name type="scientific">Clonorchis sinensis</name>
    <name type="common">Chinese liver fluke</name>
    <dbReference type="NCBI Taxonomy" id="79923"/>
    <lineage>
        <taxon>Eukaryota</taxon>
        <taxon>Metazoa</taxon>
        <taxon>Spiralia</taxon>
        <taxon>Lophotrochozoa</taxon>
        <taxon>Platyhelminthes</taxon>
        <taxon>Trematoda</taxon>
        <taxon>Digenea</taxon>
        <taxon>Opisthorchiida</taxon>
        <taxon>Opisthorchiata</taxon>
        <taxon>Opisthorchiidae</taxon>
        <taxon>Clonorchis</taxon>
    </lineage>
</organism>
<sequence length="248" mass="28954">MKVANRKAIMRIQPIRRTWECMYKIKRNDCTKAYVDQTARELHTRIGERLFDRPPRNVDEYQAIADDSAMARHAMDARHRVDLENVGILRMRIRFIPQRPWKCLSTRTGHEDEQEGKPLDQIQYKSTNHSPVVHLRYSEAVVVVYFGSGTGLNHQAEEFPLDRMPLIVASVSSEVHIKEYPVNAVHPLHPLRHYYCCGYRRCECEVIKGVRVCGELFKVSPMSCGIQREWLPSLLCLIVSLKKHWMEL</sequence>
<dbReference type="Proteomes" id="UP000008909">
    <property type="component" value="Unassembled WGS sequence"/>
</dbReference>
<proteinExistence type="predicted"/>
<dbReference type="AlphaFoldDB" id="G7Y9M7"/>
<keyword evidence="2" id="KW-1185">Reference proteome</keyword>
<accession>G7Y9M7</accession>
<gene>
    <name evidence="1" type="ORF">CLF_103368</name>
</gene>